<dbReference type="SUPFAM" id="SSF81345">
    <property type="entry name" value="ABC transporter involved in vitamin B12 uptake, BtuC"/>
    <property type="match status" value="1"/>
</dbReference>
<dbReference type="Gene3D" id="1.10.3470.10">
    <property type="entry name" value="ABC transporter involved in vitamin B12 uptake, BtuC"/>
    <property type="match status" value="1"/>
</dbReference>
<dbReference type="PATRIC" id="fig|1128398.3.peg.2622"/>
<dbReference type="GO" id="GO:0005886">
    <property type="term" value="C:plasma membrane"/>
    <property type="evidence" value="ECO:0007669"/>
    <property type="project" value="UniProtKB-SubCell"/>
</dbReference>
<keyword evidence="4" id="KW-1003">Cell membrane</keyword>
<evidence type="ECO:0000256" key="3">
    <source>
        <dbReference type="ARBA" id="ARBA00022448"/>
    </source>
</evidence>
<dbReference type="HOGENOM" id="CLU_013016_0_2_9"/>
<evidence type="ECO:0000256" key="5">
    <source>
        <dbReference type="ARBA" id="ARBA00022692"/>
    </source>
</evidence>
<evidence type="ECO:0000256" key="8">
    <source>
        <dbReference type="SAM" id="Phobius"/>
    </source>
</evidence>
<evidence type="ECO:0000256" key="4">
    <source>
        <dbReference type="ARBA" id="ARBA00022475"/>
    </source>
</evidence>
<comment type="subcellular location">
    <subcellularLocation>
        <location evidence="1">Cell membrane</location>
        <topology evidence="1">Multi-pass membrane protein</topology>
    </subcellularLocation>
</comment>
<evidence type="ECO:0000313" key="9">
    <source>
        <dbReference type="EMBL" id="AFS79542.1"/>
    </source>
</evidence>
<feature type="transmembrane region" description="Helical" evidence="8">
    <location>
        <begin position="6"/>
        <end position="26"/>
    </location>
</feature>
<comment type="similarity">
    <text evidence="2">Belongs to the binding-protein-dependent transport system permease family. FecCD subfamily.</text>
</comment>
<accession>K0B2Z4</accession>
<dbReference type="CDD" id="cd06550">
    <property type="entry name" value="TM_ABC_iron-siderophores_like"/>
    <property type="match status" value="1"/>
</dbReference>
<keyword evidence="3" id="KW-0813">Transport</keyword>
<feature type="transmembrane region" description="Helical" evidence="8">
    <location>
        <begin position="225"/>
        <end position="241"/>
    </location>
</feature>
<keyword evidence="5 8" id="KW-0812">Transmembrane</keyword>
<dbReference type="STRING" id="1128398.Curi_c25470"/>
<protein>
    <submittedName>
        <fullName evidence="9">Iron (III) ABC transporter permease protein</fullName>
    </submittedName>
</protein>
<keyword evidence="7 8" id="KW-0472">Membrane</keyword>
<dbReference type="PANTHER" id="PTHR30472">
    <property type="entry name" value="FERRIC ENTEROBACTIN TRANSPORT SYSTEM PERMEASE PROTEIN"/>
    <property type="match status" value="1"/>
</dbReference>
<dbReference type="KEGG" id="cad:Curi_c25470"/>
<dbReference type="PANTHER" id="PTHR30472:SF70">
    <property type="entry name" value="MOLYBDATE IMPORT SYSTEM PERMEASE PROTEIN MOLB"/>
    <property type="match status" value="1"/>
</dbReference>
<dbReference type="EMBL" id="CP003326">
    <property type="protein sequence ID" value="AFS79542.1"/>
    <property type="molecule type" value="Genomic_DNA"/>
</dbReference>
<dbReference type="Proteomes" id="UP000006094">
    <property type="component" value="Chromosome"/>
</dbReference>
<dbReference type="eggNOG" id="COG0609">
    <property type="taxonomic scope" value="Bacteria"/>
</dbReference>
<feature type="transmembrane region" description="Helical" evidence="8">
    <location>
        <begin position="91"/>
        <end position="116"/>
    </location>
</feature>
<dbReference type="GO" id="GO:0022857">
    <property type="term" value="F:transmembrane transporter activity"/>
    <property type="evidence" value="ECO:0007669"/>
    <property type="project" value="InterPro"/>
</dbReference>
<sequence>MFKVRLPRILMAALIGAGLSVSGLVFQNVFKNPIASPDILGVTSGASFGASLAITLPINFRGDVQILAFVFGILAIFITYGIKKTSRDESILYLVLSGIITSAFFTSLLSIMKYIADPYQQLPSIVFWTMGGLHNANWELVRYCIYIIIPSIILINKLNFKIKILSLEDVEARSLGMNVSKIRNIILLLVSFVISFCVSISGTIGWIALIVPHLSRILIGNNNKYIYFFTAILGGAFLLILDDIARTLTTSEIPIGILTAIIGAPILGYLIIVKRTV</sequence>
<feature type="transmembrane region" description="Helical" evidence="8">
    <location>
        <begin position="253"/>
        <end position="272"/>
    </location>
</feature>
<evidence type="ECO:0000313" key="10">
    <source>
        <dbReference type="Proteomes" id="UP000006094"/>
    </source>
</evidence>
<feature type="transmembrane region" description="Helical" evidence="8">
    <location>
        <begin position="136"/>
        <end position="155"/>
    </location>
</feature>
<reference evidence="9 10" key="1">
    <citation type="journal article" date="2012" name="PLoS ONE">
        <title>The purine-utilizing bacterium Clostridium acidurici 9a: a genome-guided metabolic reconsideration.</title>
        <authorList>
            <person name="Hartwich K."/>
            <person name="Poehlein A."/>
            <person name="Daniel R."/>
        </authorList>
    </citation>
    <scope>NUCLEOTIDE SEQUENCE [LARGE SCALE GENOMIC DNA]</scope>
    <source>
        <strain evidence="10">ATCC 7906 / DSM 604 / BCRC 14475 / CIP 104303 / KCTC 5404 / NCIMB 10678 / 9a</strain>
    </source>
</reference>
<proteinExistence type="inferred from homology"/>
<dbReference type="InterPro" id="IPR037294">
    <property type="entry name" value="ABC_BtuC-like"/>
</dbReference>
<organism evidence="9 10">
    <name type="scientific">Gottschalkia acidurici (strain ATCC 7906 / DSM 604 / BCRC 14475 / CIP 104303 / KCTC 5404 / NCIMB 10678 / 9a)</name>
    <name type="common">Clostridium acidurici</name>
    <dbReference type="NCBI Taxonomy" id="1128398"/>
    <lineage>
        <taxon>Bacteria</taxon>
        <taxon>Bacillati</taxon>
        <taxon>Bacillota</taxon>
        <taxon>Tissierellia</taxon>
        <taxon>Tissierellales</taxon>
        <taxon>Gottschalkiaceae</taxon>
        <taxon>Gottschalkia</taxon>
    </lineage>
</organism>
<name>K0B2Z4_GOTA9</name>
<evidence type="ECO:0000256" key="2">
    <source>
        <dbReference type="ARBA" id="ARBA00007935"/>
    </source>
</evidence>
<feature type="transmembrane region" description="Helical" evidence="8">
    <location>
        <begin position="38"/>
        <end position="58"/>
    </location>
</feature>
<dbReference type="AlphaFoldDB" id="K0B2Z4"/>
<evidence type="ECO:0000256" key="6">
    <source>
        <dbReference type="ARBA" id="ARBA00022989"/>
    </source>
</evidence>
<keyword evidence="10" id="KW-1185">Reference proteome</keyword>
<feature type="transmembrane region" description="Helical" evidence="8">
    <location>
        <begin position="185"/>
        <end position="213"/>
    </location>
</feature>
<dbReference type="InterPro" id="IPR000522">
    <property type="entry name" value="ABC_transptr_permease_BtuC"/>
</dbReference>
<gene>
    <name evidence="9" type="ordered locus">Curi_c25470</name>
</gene>
<evidence type="ECO:0000256" key="1">
    <source>
        <dbReference type="ARBA" id="ARBA00004651"/>
    </source>
</evidence>
<dbReference type="Pfam" id="PF01032">
    <property type="entry name" value="FecCD"/>
    <property type="match status" value="1"/>
</dbReference>
<feature type="transmembrane region" description="Helical" evidence="8">
    <location>
        <begin position="64"/>
        <end position="82"/>
    </location>
</feature>
<dbReference type="GO" id="GO:0033214">
    <property type="term" value="P:siderophore-iron import into cell"/>
    <property type="evidence" value="ECO:0007669"/>
    <property type="project" value="TreeGrafter"/>
</dbReference>
<evidence type="ECO:0000256" key="7">
    <source>
        <dbReference type="ARBA" id="ARBA00023136"/>
    </source>
</evidence>
<keyword evidence="6 8" id="KW-1133">Transmembrane helix</keyword>